<dbReference type="EMBL" id="JAAOIW010000019">
    <property type="protein sequence ID" value="NHN34460.1"/>
    <property type="molecule type" value="Genomic_DNA"/>
</dbReference>
<evidence type="ECO:0000259" key="4">
    <source>
        <dbReference type="Pfam" id="PF12706"/>
    </source>
</evidence>
<dbReference type="PANTHER" id="PTHR15032">
    <property type="entry name" value="N-ACYL-PHOSPHATIDYLETHANOLAMINE-HYDROLYZING PHOSPHOLIPASE D"/>
    <property type="match status" value="1"/>
</dbReference>
<dbReference type="Gene3D" id="3.60.15.10">
    <property type="entry name" value="Ribonuclease Z/Hydroxyacylglutathione hydrolase-like"/>
    <property type="match status" value="1"/>
</dbReference>
<evidence type="ECO:0000313" key="5">
    <source>
        <dbReference type="EMBL" id="NHN34460.1"/>
    </source>
</evidence>
<evidence type="ECO:0000256" key="2">
    <source>
        <dbReference type="ARBA" id="ARBA00034301"/>
    </source>
</evidence>
<comment type="function">
    <text evidence="2">Counteracts the endogenous Pycsar antiviral defense system. Phosphodiesterase that enables metal-dependent hydrolysis of host cyclic nucleotide Pycsar defense signals such as cCMP and cUMP.</text>
</comment>
<dbReference type="InterPro" id="IPR036866">
    <property type="entry name" value="RibonucZ/Hydroxyglut_hydro"/>
</dbReference>
<dbReference type="RefSeq" id="WP_166155418.1">
    <property type="nucleotide sequence ID" value="NZ_JAAOIW010000019.1"/>
</dbReference>
<protein>
    <recommendedName>
        <fullName evidence="4">Metallo-beta-lactamase domain-containing protein</fullName>
    </recommendedName>
</protein>
<feature type="domain" description="Metallo-beta-lactamase" evidence="4">
    <location>
        <begin position="102"/>
        <end position="298"/>
    </location>
</feature>
<dbReference type="InterPro" id="IPR001279">
    <property type="entry name" value="Metallo-B-lactamas"/>
</dbReference>
<evidence type="ECO:0000256" key="3">
    <source>
        <dbReference type="ARBA" id="ARBA00048505"/>
    </source>
</evidence>
<dbReference type="SUPFAM" id="SSF56281">
    <property type="entry name" value="Metallo-hydrolase/oxidoreductase"/>
    <property type="match status" value="1"/>
</dbReference>
<evidence type="ECO:0000256" key="1">
    <source>
        <dbReference type="ARBA" id="ARBA00034221"/>
    </source>
</evidence>
<comment type="catalytic activity">
    <reaction evidence="1">
        <text>3',5'-cyclic CMP + H2O = CMP + H(+)</text>
        <dbReference type="Rhea" id="RHEA:72675"/>
        <dbReference type="ChEBI" id="CHEBI:15377"/>
        <dbReference type="ChEBI" id="CHEBI:15378"/>
        <dbReference type="ChEBI" id="CHEBI:58003"/>
        <dbReference type="ChEBI" id="CHEBI:60377"/>
    </reaction>
    <physiologicalReaction direction="left-to-right" evidence="1">
        <dbReference type="Rhea" id="RHEA:72676"/>
    </physiologicalReaction>
</comment>
<comment type="catalytic activity">
    <reaction evidence="3">
        <text>3',5'-cyclic UMP + H2O = UMP + H(+)</text>
        <dbReference type="Rhea" id="RHEA:70575"/>
        <dbReference type="ChEBI" id="CHEBI:15377"/>
        <dbReference type="ChEBI" id="CHEBI:15378"/>
        <dbReference type="ChEBI" id="CHEBI:57865"/>
        <dbReference type="ChEBI" id="CHEBI:184387"/>
    </reaction>
    <physiologicalReaction direction="left-to-right" evidence="3">
        <dbReference type="Rhea" id="RHEA:70576"/>
    </physiologicalReaction>
</comment>
<proteinExistence type="predicted"/>
<comment type="caution">
    <text evidence="5">The sequence shown here is derived from an EMBL/GenBank/DDBJ whole genome shotgun (WGS) entry which is preliminary data.</text>
</comment>
<name>A0ABX0JDA3_9BACL</name>
<gene>
    <name evidence="5" type="ORF">G9U52_32215</name>
</gene>
<sequence length="349" mass="39352">MVIAAFILGGGLLGLVLFLRWYPVFGGRWSREKFVNESGVTSSLAPGTSLSLFRDMAKGIPNDKPIKPISMNAIDIELFKAGQSQVIWFGHSAFLVKLGNKTLLLDPMFGKAPTPFPWFGNKRYSKQLPIDIDLLPAIDAVLLSHDHYDHLDYGSIQKLKHKVGRFYVPNGVGRHLRRWGIDPEKIHEFNWWEEAEFEGLNLACTPAIHFSGRYLLDNNSTLWCSWVIAHAEGKLFFSGDSGYGPHFKAIGEKYGPFNLTLMECGQYDNRWAAIHMLPEETVQAQLDVKGEMMIPIHWGAFKLAFHAWTDPIERISKAAQERGVAIASPRIGETVSIHNASYPSSIWWK</sequence>
<organism evidence="5 6">
    <name type="scientific">Paenibacillus agricola</name>
    <dbReference type="NCBI Taxonomy" id="2716264"/>
    <lineage>
        <taxon>Bacteria</taxon>
        <taxon>Bacillati</taxon>
        <taxon>Bacillota</taxon>
        <taxon>Bacilli</taxon>
        <taxon>Bacillales</taxon>
        <taxon>Paenibacillaceae</taxon>
        <taxon>Paenibacillus</taxon>
    </lineage>
</organism>
<dbReference type="Proteomes" id="UP001165962">
    <property type="component" value="Unassembled WGS sequence"/>
</dbReference>
<dbReference type="PANTHER" id="PTHR15032:SF4">
    <property type="entry name" value="N-ACYL-PHOSPHATIDYLETHANOLAMINE-HYDROLYZING PHOSPHOLIPASE D"/>
    <property type="match status" value="1"/>
</dbReference>
<reference evidence="5" key="1">
    <citation type="submission" date="2020-03" db="EMBL/GenBank/DDBJ databases">
        <title>Draft sequencing of Paenibacilllus sp. S3N08.</title>
        <authorList>
            <person name="Kim D.-U."/>
        </authorList>
    </citation>
    <scope>NUCLEOTIDE SEQUENCE</scope>
    <source>
        <strain evidence="5">S3N08</strain>
    </source>
</reference>
<evidence type="ECO:0000313" key="6">
    <source>
        <dbReference type="Proteomes" id="UP001165962"/>
    </source>
</evidence>
<accession>A0ABX0JDA3</accession>
<keyword evidence="6" id="KW-1185">Reference proteome</keyword>
<dbReference type="Pfam" id="PF12706">
    <property type="entry name" value="Lactamase_B_2"/>
    <property type="match status" value="1"/>
</dbReference>